<evidence type="ECO:0000256" key="1">
    <source>
        <dbReference type="ARBA" id="ARBA00004141"/>
    </source>
</evidence>
<feature type="transmembrane region" description="Helical" evidence="5">
    <location>
        <begin position="201"/>
        <end position="220"/>
    </location>
</feature>
<reference evidence="7 8" key="1">
    <citation type="submission" date="2017-09" db="EMBL/GenBank/DDBJ databases">
        <title>Depth-based differentiation of microbial function through sediment-hosted aquifers and enrichment of novel symbionts in the deep terrestrial subsurface.</title>
        <authorList>
            <person name="Probst A.J."/>
            <person name="Ladd B."/>
            <person name="Jarett J.K."/>
            <person name="Geller-Mcgrath D.E."/>
            <person name="Sieber C.M."/>
            <person name="Emerson J.B."/>
            <person name="Anantharaman K."/>
            <person name="Thomas B.C."/>
            <person name="Malmstrom R."/>
            <person name="Stieglmeier M."/>
            <person name="Klingl A."/>
            <person name="Woyke T."/>
            <person name="Ryan C.M."/>
            <person name="Banfield J.F."/>
        </authorList>
    </citation>
    <scope>NUCLEOTIDE SEQUENCE [LARGE SCALE GENOMIC DNA]</scope>
    <source>
        <strain evidence="7">CG22_combo_CG10-13_8_21_14_all_47_17</strain>
    </source>
</reference>
<dbReference type="AlphaFoldDB" id="A0A2H0BT71"/>
<comment type="caution">
    <text evidence="7">The sequence shown here is derived from an EMBL/GenBank/DDBJ whole genome shotgun (WGS) entry which is preliminary data.</text>
</comment>
<feature type="transmembrane region" description="Helical" evidence="5">
    <location>
        <begin position="131"/>
        <end position="152"/>
    </location>
</feature>
<feature type="transmembrane region" description="Helical" evidence="5">
    <location>
        <begin position="100"/>
        <end position="119"/>
    </location>
</feature>
<feature type="transmembrane region" description="Helical" evidence="5">
    <location>
        <begin position="251"/>
        <end position="268"/>
    </location>
</feature>
<evidence type="ECO:0000259" key="6">
    <source>
        <dbReference type="Pfam" id="PF04932"/>
    </source>
</evidence>
<dbReference type="SUPFAM" id="SSF48452">
    <property type="entry name" value="TPR-like"/>
    <property type="match status" value="1"/>
</dbReference>
<feature type="transmembrane region" description="Helical" evidence="5">
    <location>
        <begin position="164"/>
        <end position="181"/>
    </location>
</feature>
<feature type="domain" description="O-antigen ligase-related" evidence="6">
    <location>
        <begin position="234"/>
        <end position="387"/>
    </location>
</feature>
<keyword evidence="3 5" id="KW-1133">Transmembrane helix</keyword>
<keyword evidence="2 5" id="KW-0812">Transmembrane</keyword>
<feature type="transmembrane region" description="Helical" evidence="5">
    <location>
        <begin position="430"/>
        <end position="449"/>
    </location>
</feature>
<dbReference type="GO" id="GO:0016020">
    <property type="term" value="C:membrane"/>
    <property type="evidence" value="ECO:0007669"/>
    <property type="project" value="UniProtKB-SubCell"/>
</dbReference>
<dbReference type="PANTHER" id="PTHR37422">
    <property type="entry name" value="TEICHURONIC ACID BIOSYNTHESIS PROTEIN TUAE"/>
    <property type="match status" value="1"/>
</dbReference>
<dbReference type="Proteomes" id="UP000231581">
    <property type="component" value="Unassembled WGS sequence"/>
</dbReference>
<dbReference type="Pfam" id="PF04932">
    <property type="entry name" value="Wzy_C"/>
    <property type="match status" value="1"/>
</dbReference>
<evidence type="ECO:0000256" key="5">
    <source>
        <dbReference type="SAM" id="Phobius"/>
    </source>
</evidence>
<comment type="subcellular location">
    <subcellularLocation>
        <location evidence="1">Membrane</location>
        <topology evidence="1">Multi-pass membrane protein</topology>
    </subcellularLocation>
</comment>
<feature type="transmembrane region" description="Helical" evidence="5">
    <location>
        <begin position="227"/>
        <end position="245"/>
    </location>
</feature>
<name>A0A2H0BT71_9BACT</name>
<feature type="transmembrane region" description="Helical" evidence="5">
    <location>
        <begin position="470"/>
        <end position="487"/>
    </location>
</feature>
<gene>
    <name evidence="7" type="ORF">COX00_00930</name>
</gene>
<dbReference type="InterPro" id="IPR051533">
    <property type="entry name" value="WaaL-like"/>
</dbReference>
<keyword evidence="4 5" id="KW-0472">Membrane</keyword>
<feature type="transmembrane region" description="Helical" evidence="5">
    <location>
        <begin position="70"/>
        <end position="88"/>
    </location>
</feature>
<feature type="transmembrane region" description="Helical" evidence="5">
    <location>
        <begin position="277"/>
        <end position="295"/>
    </location>
</feature>
<feature type="transmembrane region" description="Helical" evidence="5">
    <location>
        <begin position="406"/>
        <end position="424"/>
    </location>
</feature>
<evidence type="ECO:0000256" key="4">
    <source>
        <dbReference type="ARBA" id="ARBA00023136"/>
    </source>
</evidence>
<dbReference type="InterPro" id="IPR007016">
    <property type="entry name" value="O-antigen_ligase-rel_domated"/>
</dbReference>
<accession>A0A2H0BT71</accession>
<evidence type="ECO:0000256" key="2">
    <source>
        <dbReference type="ARBA" id="ARBA00022692"/>
    </source>
</evidence>
<dbReference type="EMBL" id="PCSZ01000021">
    <property type="protein sequence ID" value="PIP60862.1"/>
    <property type="molecule type" value="Genomic_DNA"/>
</dbReference>
<dbReference type="Gene3D" id="1.25.40.10">
    <property type="entry name" value="Tetratricopeptide repeat domain"/>
    <property type="match status" value="1"/>
</dbReference>
<evidence type="ECO:0000313" key="8">
    <source>
        <dbReference type="Proteomes" id="UP000231581"/>
    </source>
</evidence>
<evidence type="ECO:0000313" key="7">
    <source>
        <dbReference type="EMBL" id="PIP60862.1"/>
    </source>
</evidence>
<organism evidence="7 8">
    <name type="scientific">Candidatus Uhrbacteria bacterium CG22_combo_CG10-13_8_21_14_all_47_17</name>
    <dbReference type="NCBI Taxonomy" id="1975041"/>
    <lineage>
        <taxon>Bacteria</taxon>
        <taxon>Candidatus Uhriibacteriota</taxon>
    </lineage>
</organism>
<feature type="transmembrane region" description="Helical" evidence="5">
    <location>
        <begin position="40"/>
        <end position="64"/>
    </location>
</feature>
<evidence type="ECO:0000256" key="3">
    <source>
        <dbReference type="ARBA" id="ARBA00022989"/>
    </source>
</evidence>
<sequence length="781" mass="88750">MRQNPSSVCRRGFVVWLKSGLRVTLSRNMTRTKAIKTLKAISYVGIYGGLLLPLMFIPVVIFPFVFSKLIYFQVIIGLTFPAYLVLAWMDPRYRPPKHLLYFAIGGYFVALALSVIFAVDPARAWWGNQERMNGLFTLLHFLAWMTMTVGLLKTWEHWKKILNYEIALSGLMAVVAMIQRFKPDLLLFPAGPRVGGLLDNPIYMAAYQIFNLFFIGLLFLKEKNKKWRIFYGVIVALDIVAFVFAESRGALVGLAAGFLVFAVFIGLFSKERKIRKYVLTTIAALFVVYGVLFAFRHEPIVMKLPIGRLLDFSGSVETRLIAWNIAWEGFLERPLTGWGLDNFHLLFNEKYNPQSLRFGLYETWFDRAHNTVLDVLSMTGLVGFLAYAFIYIALFYSIWRAYKKGWIDVWFGAFLTALPVAYFVQNLFVFDHPAGFIMSYLLFALVISASRGRFVGEPEEITEEKKTHSAPWVAFGVLQVLMLLFVWRTSILPFKASELSIKANNTIVSNPARAFDYMKQAHDTWTPYLDEQSFLLARNLIGLLGQGRLQQMPNWEDMYAFAKQLSEEEIARHPRNTHPRFIYARLAHAISSIKPEEAKVAEEQYLDAIKTSPERQQLYDGLAQLYLQMGRVDDALALLQKSQGFDLESGHGYWTYGLVLFYNKKDYANGAEQIIKSQTVTYPYALSSSQELIPLFDAYMVHGDKDALSSLIDRLSSFPKASPQVYGQIAMQLQLIDQPDLSAHFLELANQIDPGTQQAFEQLAQDGAGAATGSAEIPKAN</sequence>
<dbReference type="InterPro" id="IPR011990">
    <property type="entry name" value="TPR-like_helical_dom_sf"/>
</dbReference>
<protein>
    <recommendedName>
        <fullName evidence="6">O-antigen ligase-related domain-containing protein</fullName>
    </recommendedName>
</protein>
<proteinExistence type="predicted"/>
<dbReference type="PANTHER" id="PTHR37422:SF23">
    <property type="entry name" value="TEICHURONIC ACID BIOSYNTHESIS PROTEIN TUAE"/>
    <property type="match status" value="1"/>
</dbReference>
<feature type="transmembrane region" description="Helical" evidence="5">
    <location>
        <begin position="375"/>
        <end position="399"/>
    </location>
</feature>